<dbReference type="Proteomes" id="UP000790347">
    <property type="component" value="Unassembled WGS sequence"/>
</dbReference>
<keyword evidence="2" id="KW-1185">Reference proteome</keyword>
<comment type="caution">
    <text evidence="1">The sequence shown here is derived from an EMBL/GenBank/DDBJ whole genome shotgun (WGS) entry which is preliminary data.</text>
</comment>
<name>A0A922I296_DERFA</name>
<gene>
    <name evidence="1" type="ORF">DERF_004823</name>
</gene>
<evidence type="ECO:0000313" key="2">
    <source>
        <dbReference type="Proteomes" id="UP000790347"/>
    </source>
</evidence>
<accession>A0A922I296</accession>
<sequence length="59" mass="6804">MAQFDLECVLRKKTKKFDPRLKCNGFIISSVNLPGRISSINADIDNIDDMRLFNFIMPL</sequence>
<dbReference type="AlphaFoldDB" id="A0A922I296"/>
<dbReference type="EMBL" id="ASGP02000002">
    <property type="protein sequence ID" value="KAH9521152.1"/>
    <property type="molecule type" value="Genomic_DNA"/>
</dbReference>
<protein>
    <submittedName>
        <fullName evidence="1">Uncharacterized protein</fullName>
    </submittedName>
</protein>
<proteinExistence type="predicted"/>
<organism evidence="1 2">
    <name type="scientific">Dermatophagoides farinae</name>
    <name type="common">American house dust mite</name>
    <dbReference type="NCBI Taxonomy" id="6954"/>
    <lineage>
        <taxon>Eukaryota</taxon>
        <taxon>Metazoa</taxon>
        <taxon>Ecdysozoa</taxon>
        <taxon>Arthropoda</taxon>
        <taxon>Chelicerata</taxon>
        <taxon>Arachnida</taxon>
        <taxon>Acari</taxon>
        <taxon>Acariformes</taxon>
        <taxon>Sarcoptiformes</taxon>
        <taxon>Astigmata</taxon>
        <taxon>Psoroptidia</taxon>
        <taxon>Analgoidea</taxon>
        <taxon>Pyroglyphidae</taxon>
        <taxon>Dermatophagoidinae</taxon>
        <taxon>Dermatophagoides</taxon>
    </lineage>
</organism>
<reference evidence="1" key="1">
    <citation type="submission" date="2013-05" db="EMBL/GenBank/DDBJ databases">
        <authorList>
            <person name="Yim A.K.Y."/>
            <person name="Chan T.F."/>
            <person name="Ji K.M."/>
            <person name="Liu X.Y."/>
            <person name="Zhou J.W."/>
            <person name="Li R.Q."/>
            <person name="Yang K.Y."/>
            <person name="Li J."/>
            <person name="Li M."/>
            <person name="Law P.T.W."/>
            <person name="Wu Y.L."/>
            <person name="Cai Z.L."/>
            <person name="Qin H."/>
            <person name="Bao Y."/>
            <person name="Leung R.K.K."/>
            <person name="Ng P.K.S."/>
            <person name="Zou J."/>
            <person name="Zhong X.J."/>
            <person name="Ran P.X."/>
            <person name="Zhong N.S."/>
            <person name="Liu Z.G."/>
            <person name="Tsui S.K.W."/>
        </authorList>
    </citation>
    <scope>NUCLEOTIDE SEQUENCE</scope>
    <source>
        <strain evidence="1">Derf</strain>
        <tissue evidence="1">Whole organism</tissue>
    </source>
</reference>
<evidence type="ECO:0000313" key="1">
    <source>
        <dbReference type="EMBL" id="KAH9521152.1"/>
    </source>
</evidence>
<reference evidence="1" key="2">
    <citation type="journal article" date="2022" name="Res Sq">
        <title>Comparative Genomics Reveals Insights into the Divergent Evolution of Astigmatic Mites and Household Pest Adaptations.</title>
        <authorList>
            <person name="Xiong Q."/>
            <person name="Wan A.T.-Y."/>
            <person name="Liu X.-Y."/>
            <person name="Fung C.S.-H."/>
            <person name="Xiao X."/>
            <person name="Malainual N."/>
            <person name="Hou J."/>
            <person name="Wang L."/>
            <person name="Wang M."/>
            <person name="Yang K."/>
            <person name="Cui Y."/>
            <person name="Leung E."/>
            <person name="Nong W."/>
            <person name="Shin S.-K."/>
            <person name="Au S."/>
            <person name="Jeong K.Y."/>
            <person name="Chew F.T."/>
            <person name="Hui J."/>
            <person name="Leung T.F."/>
            <person name="Tungtrongchitr A."/>
            <person name="Zhong N."/>
            <person name="Liu Z."/>
            <person name="Tsui S."/>
        </authorList>
    </citation>
    <scope>NUCLEOTIDE SEQUENCE</scope>
    <source>
        <strain evidence="1">Derf</strain>
        <tissue evidence="1">Whole organism</tissue>
    </source>
</reference>